<name>A0A6G0TCK7_APHGL</name>
<proteinExistence type="predicted"/>
<evidence type="ECO:0000313" key="2">
    <source>
        <dbReference type="Proteomes" id="UP000475862"/>
    </source>
</evidence>
<protein>
    <submittedName>
        <fullName evidence="1">Uncharacterized protein</fullName>
    </submittedName>
</protein>
<keyword evidence="2" id="KW-1185">Reference proteome</keyword>
<dbReference type="Proteomes" id="UP000475862">
    <property type="component" value="Unassembled WGS sequence"/>
</dbReference>
<organism evidence="1 2">
    <name type="scientific">Aphis glycines</name>
    <name type="common">Soybean aphid</name>
    <dbReference type="NCBI Taxonomy" id="307491"/>
    <lineage>
        <taxon>Eukaryota</taxon>
        <taxon>Metazoa</taxon>
        <taxon>Ecdysozoa</taxon>
        <taxon>Arthropoda</taxon>
        <taxon>Hexapoda</taxon>
        <taxon>Insecta</taxon>
        <taxon>Pterygota</taxon>
        <taxon>Neoptera</taxon>
        <taxon>Paraneoptera</taxon>
        <taxon>Hemiptera</taxon>
        <taxon>Sternorrhyncha</taxon>
        <taxon>Aphidomorpha</taxon>
        <taxon>Aphidoidea</taxon>
        <taxon>Aphididae</taxon>
        <taxon>Aphidini</taxon>
        <taxon>Aphis</taxon>
        <taxon>Aphis</taxon>
    </lineage>
</organism>
<dbReference type="OrthoDB" id="10255969at2759"/>
<reference evidence="1 2" key="1">
    <citation type="submission" date="2019-08" db="EMBL/GenBank/DDBJ databases">
        <title>The genome of the soybean aphid Biotype 1, its phylome, world population structure and adaptation to the North American continent.</title>
        <authorList>
            <person name="Giordano R."/>
            <person name="Donthu R.K."/>
            <person name="Hernandez A.G."/>
            <person name="Wright C.L."/>
            <person name="Zimin A.V."/>
        </authorList>
    </citation>
    <scope>NUCLEOTIDE SEQUENCE [LARGE SCALE GENOMIC DNA]</scope>
    <source>
        <tissue evidence="1">Whole aphids</tissue>
    </source>
</reference>
<dbReference type="AlphaFoldDB" id="A0A6G0TCK7"/>
<gene>
    <name evidence="1" type="ORF">AGLY_011071</name>
</gene>
<comment type="caution">
    <text evidence="1">The sequence shown here is derived from an EMBL/GenBank/DDBJ whole genome shotgun (WGS) entry which is preliminary data.</text>
</comment>
<accession>A0A6G0TCK7</accession>
<dbReference type="EMBL" id="VYZN01000042">
    <property type="protein sequence ID" value="KAE9530609.1"/>
    <property type="molecule type" value="Genomic_DNA"/>
</dbReference>
<evidence type="ECO:0000313" key="1">
    <source>
        <dbReference type="EMBL" id="KAE9530609.1"/>
    </source>
</evidence>
<sequence length="234" mass="26886">MFSLLSHARFVFYYSAIDVGILDITWYTNQTVGCVIDQSLADRALNDSVDNVIGKIHPIDLSIQCMPSNGQIIPLSIARGKKLPKPMNVADVYIVFTHRNTFHWSLSRIVRTETKPDCPPWDYRRIQITPTSSTPFERLKRCTGPRCETILLPSPWSCEMSKTRVVVSVNRVFQLNKYDKETYYYTIMMDNYFQIITLIGISANATGQPQSLNTLSRNITYLESISLRNRLLTY</sequence>